<proteinExistence type="predicted"/>
<sequence length="359" mass="39934">MLSAVEAMPANSEDEDSDWQRHLQDWSYPPSPAQPLASHQYSSGSIHFSEITDAHGASHNNEAPASIHHDLGSTQSSFQWQGSPSSSGQAQSWRGPATSSPSTPHNLVHSPQEISQADLDFLHRILSETEDRIEPSGDSQQPSNVGIIASRSSQDQRQRPRRSRMNSLPIRASVKDTTGYFTSGPTPKRKTLRRWPEPEFLNRISYQPGTRFDGGQLGNLVMDAKSGLVSDLSSRLFAGKLHVVDDPVLNYLRADLFYKKWPIERPSRRLPLVTTTAADGTKLRIHMTLHNSSTSSKYLKGTVLQDRPYYMVYGVPELLRAKDNPIVYYGAGYLDPEDNSEVDSHFSSVLAKEAGEIHL</sequence>
<feature type="region of interest" description="Disordered" evidence="1">
    <location>
        <begin position="130"/>
        <end position="168"/>
    </location>
</feature>
<accession>R9P4L2</accession>
<protein>
    <submittedName>
        <fullName evidence="2">Uncharacterized protein</fullName>
    </submittedName>
</protein>
<dbReference type="HOGENOM" id="CLU_771899_0_0_1"/>
<feature type="region of interest" description="Disordered" evidence="1">
    <location>
        <begin position="1"/>
        <end position="42"/>
    </location>
</feature>
<dbReference type="Proteomes" id="UP000014071">
    <property type="component" value="Unassembled WGS sequence"/>
</dbReference>
<name>R9P4L2_PSEHS</name>
<dbReference type="EMBL" id="DF238772">
    <property type="protein sequence ID" value="GAC93045.1"/>
    <property type="molecule type" value="Genomic_DNA"/>
</dbReference>
<organism evidence="2 3">
    <name type="scientific">Pseudozyma hubeiensis (strain SY62)</name>
    <name type="common">Yeast</name>
    <dbReference type="NCBI Taxonomy" id="1305764"/>
    <lineage>
        <taxon>Eukaryota</taxon>
        <taxon>Fungi</taxon>
        <taxon>Dikarya</taxon>
        <taxon>Basidiomycota</taxon>
        <taxon>Ustilaginomycotina</taxon>
        <taxon>Ustilaginomycetes</taxon>
        <taxon>Ustilaginales</taxon>
        <taxon>Ustilaginaceae</taxon>
        <taxon>Pseudozyma</taxon>
    </lineage>
</organism>
<gene>
    <name evidence="2" type="ORF">PHSY_000606</name>
</gene>
<feature type="region of interest" description="Disordered" evidence="1">
    <location>
        <begin position="56"/>
        <end position="111"/>
    </location>
</feature>
<feature type="compositionally biased region" description="Low complexity" evidence="1">
    <location>
        <begin position="75"/>
        <end position="93"/>
    </location>
</feature>
<dbReference type="eggNOG" id="ENOG502R2YQ">
    <property type="taxonomic scope" value="Eukaryota"/>
</dbReference>
<evidence type="ECO:0000313" key="2">
    <source>
        <dbReference type="EMBL" id="GAC93045.1"/>
    </source>
</evidence>
<evidence type="ECO:0000313" key="3">
    <source>
        <dbReference type="Proteomes" id="UP000014071"/>
    </source>
</evidence>
<evidence type="ECO:0000256" key="1">
    <source>
        <dbReference type="SAM" id="MobiDB-lite"/>
    </source>
</evidence>
<keyword evidence="3" id="KW-1185">Reference proteome</keyword>
<dbReference type="RefSeq" id="XP_012186632.1">
    <property type="nucleotide sequence ID" value="XM_012331242.1"/>
</dbReference>
<dbReference type="GeneID" id="24105911"/>
<reference evidence="3" key="1">
    <citation type="journal article" date="2013" name="Genome Announc.">
        <title>Draft genome sequence of the basidiomycetous yeast-like fungus Pseudozyma hubeiensis SY62, which produces an abundant amount of the biosurfactant mannosylerythritol lipids.</title>
        <authorList>
            <person name="Konishi M."/>
            <person name="Hatada Y."/>
            <person name="Horiuchi J."/>
        </authorList>
    </citation>
    <scope>NUCLEOTIDE SEQUENCE [LARGE SCALE GENOMIC DNA]</scope>
    <source>
        <strain evidence="3">SY62</strain>
    </source>
</reference>
<dbReference type="OrthoDB" id="2557966at2759"/>
<dbReference type="AlphaFoldDB" id="R9P4L2"/>